<evidence type="ECO:0000313" key="4">
    <source>
        <dbReference type="Proteomes" id="UP001153292"/>
    </source>
</evidence>
<dbReference type="PANTHER" id="PTHR12941:SF10">
    <property type="entry name" value="ER MEMBRANE PROTEIN COMPLEX SUBUNIT 8_9 HOMOLOG"/>
    <property type="match status" value="1"/>
</dbReference>
<dbReference type="Proteomes" id="UP001153292">
    <property type="component" value="Chromosome 12"/>
</dbReference>
<comment type="similarity">
    <text evidence="1">Belongs to the EMC8/EMC9 family.</text>
</comment>
<gene>
    <name evidence="3" type="ORF">CHILSU_LOCUS2032</name>
</gene>
<accession>A0ABN8AST8</accession>
<protein>
    <recommendedName>
        <fullName evidence="2">MPN domain-containing protein</fullName>
    </recommendedName>
</protein>
<evidence type="ECO:0000259" key="2">
    <source>
        <dbReference type="PROSITE" id="PS50249"/>
    </source>
</evidence>
<evidence type="ECO:0000313" key="3">
    <source>
        <dbReference type="EMBL" id="CAH0398906.1"/>
    </source>
</evidence>
<dbReference type="InterPro" id="IPR037518">
    <property type="entry name" value="MPN"/>
</dbReference>
<dbReference type="PROSITE" id="PS50249">
    <property type="entry name" value="MPN"/>
    <property type="match status" value="1"/>
</dbReference>
<reference evidence="3" key="1">
    <citation type="submission" date="2021-12" db="EMBL/GenBank/DDBJ databases">
        <authorList>
            <person name="King R."/>
        </authorList>
    </citation>
    <scope>NUCLEOTIDE SEQUENCE</scope>
</reference>
<dbReference type="CDD" id="cd08060">
    <property type="entry name" value="MPN_UPF0172"/>
    <property type="match status" value="1"/>
</dbReference>
<evidence type="ECO:0000256" key="1">
    <source>
        <dbReference type="ARBA" id="ARBA00007461"/>
    </source>
</evidence>
<name>A0ABN8AST8_CHISP</name>
<dbReference type="EMBL" id="OU963905">
    <property type="protein sequence ID" value="CAH0398906.1"/>
    <property type="molecule type" value="Genomic_DNA"/>
</dbReference>
<keyword evidence="4" id="KW-1185">Reference proteome</keyword>
<feature type="domain" description="MPN" evidence="2">
    <location>
        <begin position="4"/>
        <end position="142"/>
    </location>
</feature>
<dbReference type="PANTHER" id="PTHR12941">
    <property type="entry name" value="ER MEMBRANE PROTEIN COMPLEX"/>
    <property type="match status" value="1"/>
</dbReference>
<dbReference type="InterPro" id="IPR005366">
    <property type="entry name" value="EMC8/9"/>
</dbReference>
<dbReference type="Pfam" id="PF03665">
    <property type="entry name" value="UPF0172"/>
    <property type="match status" value="1"/>
</dbReference>
<organism evidence="3 4">
    <name type="scientific">Chilo suppressalis</name>
    <name type="common">Asiatic rice borer moth</name>
    <dbReference type="NCBI Taxonomy" id="168631"/>
    <lineage>
        <taxon>Eukaryota</taxon>
        <taxon>Metazoa</taxon>
        <taxon>Ecdysozoa</taxon>
        <taxon>Arthropoda</taxon>
        <taxon>Hexapoda</taxon>
        <taxon>Insecta</taxon>
        <taxon>Pterygota</taxon>
        <taxon>Neoptera</taxon>
        <taxon>Endopterygota</taxon>
        <taxon>Lepidoptera</taxon>
        <taxon>Glossata</taxon>
        <taxon>Ditrysia</taxon>
        <taxon>Pyraloidea</taxon>
        <taxon>Crambidae</taxon>
        <taxon>Crambinae</taxon>
        <taxon>Chilo</taxon>
    </lineage>
</organism>
<proteinExistence type="inferred from homology"/>
<sequence>MGEITFQTEAYAKMILHAAKYPHCAVNGILFADATKIKEGAKNQELDIVDSYPLFHHSHYVSPMAEVALTLIETMAQAENCIVAGYYAACENFRDNTVDKCPGQKIAEKIAEYFPSAVFIVVDNKRIIRHLDSPAIKLHKYSEGKWKLKEFNTNQLFPDRFFLHSTSQLLQGHKETELVDFDNYLDDVSKDWNNIKIRTYILDDIKSEIELIKKNKEI</sequence>